<evidence type="ECO:0000313" key="1">
    <source>
        <dbReference type="EMBL" id="MEU8138257.1"/>
    </source>
</evidence>
<dbReference type="EMBL" id="JBEZFP010000116">
    <property type="protein sequence ID" value="MEU8138257.1"/>
    <property type="molecule type" value="Genomic_DNA"/>
</dbReference>
<dbReference type="RefSeq" id="WP_358361342.1">
    <property type="nucleotide sequence ID" value="NZ_JBEZFP010000116.1"/>
</dbReference>
<reference evidence="1 2" key="1">
    <citation type="submission" date="2024-06" db="EMBL/GenBank/DDBJ databases">
        <title>The Natural Products Discovery Center: Release of the First 8490 Sequenced Strains for Exploring Actinobacteria Biosynthetic Diversity.</title>
        <authorList>
            <person name="Kalkreuter E."/>
            <person name="Kautsar S.A."/>
            <person name="Yang D."/>
            <person name="Bader C.D."/>
            <person name="Teijaro C.N."/>
            <person name="Fluegel L."/>
            <person name="Davis C.M."/>
            <person name="Simpson J.R."/>
            <person name="Lauterbach L."/>
            <person name="Steele A.D."/>
            <person name="Gui C."/>
            <person name="Meng S."/>
            <person name="Li G."/>
            <person name="Viehrig K."/>
            <person name="Ye F."/>
            <person name="Su P."/>
            <person name="Kiefer A.F."/>
            <person name="Nichols A."/>
            <person name="Cepeda A.J."/>
            <person name="Yan W."/>
            <person name="Fan B."/>
            <person name="Jiang Y."/>
            <person name="Adhikari A."/>
            <person name="Zheng C.-J."/>
            <person name="Schuster L."/>
            <person name="Cowan T.M."/>
            <person name="Smanski M.J."/>
            <person name="Chevrette M.G."/>
            <person name="De Carvalho L.P.S."/>
            <person name="Shen B."/>
        </authorList>
    </citation>
    <scope>NUCLEOTIDE SEQUENCE [LARGE SCALE GENOMIC DNA]</scope>
    <source>
        <strain evidence="1 2">NPDC048946</strain>
    </source>
</reference>
<keyword evidence="2" id="KW-1185">Reference proteome</keyword>
<organism evidence="1 2">
    <name type="scientific">Streptodolium elevatio</name>
    <dbReference type="NCBI Taxonomy" id="3157996"/>
    <lineage>
        <taxon>Bacteria</taxon>
        <taxon>Bacillati</taxon>
        <taxon>Actinomycetota</taxon>
        <taxon>Actinomycetes</taxon>
        <taxon>Kitasatosporales</taxon>
        <taxon>Streptomycetaceae</taxon>
        <taxon>Streptodolium</taxon>
    </lineage>
</organism>
<gene>
    <name evidence="1" type="ORF">AB0C36_32720</name>
</gene>
<comment type="caution">
    <text evidence="1">The sequence shown here is derived from an EMBL/GenBank/DDBJ whole genome shotgun (WGS) entry which is preliminary data.</text>
</comment>
<protein>
    <submittedName>
        <fullName evidence="1">Uncharacterized protein</fullName>
    </submittedName>
</protein>
<evidence type="ECO:0000313" key="2">
    <source>
        <dbReference type="Proteomes" id="UP001551482"/>
    </source>
</evidence>
<accession>A0ABV3DR69</accession>
<name>A0ABV3DR69_9ACTN</name>
<sequence>MPSCDAADNAVGVRRSETCHRLLEIAEEAAFSSTQEQNVDSLTAMKAVVRAAGRFGDDDRFDRLLPSLLSADDTSPAVTGAEMAASAGRFAQADAFASDPDPEPEPVWQSAALIAAASVSLRARHLDPGEARPWIRRWLSGALRFELHGELARLLVEFDPSLAPRRCPGFDPVPS</sequence>
<proteinExistence type="predicted"/>
<dbReference type="Proteomes" id="UP001551482">
    <property type="component" value="Unassembled WGS sequence"/>
</dbReference>